<evidence type="ECO:0000256" key="5">
    <source>
        <dbReference type="ARBA" id="ARBA00023136"/>
    </source>
</evidence>
<proteinExistence type="predicted"/>
<dbReference type="Pfam" id="PF16916">
    <property type="entry name" value="ZT_dimer"/>
    <property type="match status" value="1"/>
</dbReference>
<dbReference type="PANTHER" id="PTHR43840:SF2">
    <property type="entry name" value="METAL TOLERANCE PROTEIN 9"/>
    <property type="match status" value="1"/>
</dbReference>
<dbReference type="InterPro" id="IPR058533">
    <property type="entry name" value="Cation_efflux_TM"/>
</dbReference>
<dbReference type="EMBL" id="JASCZI010120917">
    <property type="protein sequence ID" value="MED6157583.1"/>
    <property type="molecule type" value="Genomic_DNA"/>
</dbReference>
<feature type="domain" description="Cation efflux protein transmembrane" evidence="8">
    <location>
        <begin position="128"/>
        <end position="320"/>
    </location>
</feature>
<feature type="transmembrane region" description="Helical" evidence="7">
    <location>
        <begin position="233"/>
        <end position="252"/>
    </location>
</feature>
<keyword evidence="11" id="KW-1185">Reference proteome</keyword>
<dbReference type="Proteomes" id="UP001341840">
    <property type="component" value="Unassembled WGS sequence"/>
</dbReference>
<comment type="subcellular location">
    <subcellularLocation>
        <location evidence="1">Membrane</location>
        <topology evidence="1">Multi-pass membrane protein</topology>
    </subcellularLocation>
</comment>
<protein>
    <submittedName>
        <fullName evidence="10">Metal tolerance protein 9</fullName>
    </submittedName>
</protein>
<dbReference type="PANTHER" id="PTHR43840">
    <property type="entry name" value="MITOCHONDRIAL METAL TRANSPORTER 1-RELATED"/>
    <property type="match status" value="1"/>
</dbReference>
<feature type="domain" description="Cation efflux protein cytoplasmic" evidence="9">
    <location>
        <begin position="334"/>
        <end position="400"/>
    </location>
</feature>
<feature type="transmembrane region" description="Helical" evidence="7">
    <location>
        <begin position="272"/>
        <end position="292"/>
    </location>
</feature>
<feature type="compositionally biased region" description="Basic and acidic residues" evidence="6">
    <location>
        <begin position="18"/>
        <end position="30"/>
    </location>
</feature>
<evidence type="ECO:0000256" key="6">
    <source>
        <dbReference type="SAM" id="MobiDB-lite"/>
    </source>
</evidence>
<dbReference type="InterPro" id="IPR002524">
    <property type="entry name" value="Cation_efflux"/>
</dbReference>
<feature type="region of interest" description="Disordered" evidence="6">
    <location>
        <begin position="1"/>
        <end position="37"/>
    </location>
</feature>
<dbReference type="InterPro" id="IPR050291">
    <property type="entry name" value="CDF_Transporter"/>
</dbReference>
<name>A0ABU6UBU7_9FABA</name>
<evidence type="ECO:0000259" key="8">
    <source>
        <dbReference type="Pfam" id="PF01545"/>
    </source>
</evidence>
<dbReference type="Gene3D" id="3.30.70.1350">
    <property type="entry name" value="Cation efflux protein, cytoplasmic domain"/>
    <property type="match status" value="1"/>
</dbReference>
<evidence type="ECO:0000256" key="1">
    <source>
        <dbReference type="ARBA" id="ARBA00004141"/>
    </source>
</evidence>
<evidence type="ECO:0000259" key="9">
    <source>
        <dbReference type="Pfam" id="PF16916"/>
    </source>
</evidence>
<evidence type="ECO:0000256" key="3">
    <source>
        <dbReference type="ARBA" id="ARBA00022692"/>
    </source>
</evidence>
<evidence type="ECO:0000313" key="10">
    <source>
        <dbReference type="EMBL" id="MED6157583.1"/>
    </source>
</evidence>
<feature type="transmembrane region" description="Helical" evidence="7">
    <location>
        <begin position="195"/>
        <end position="213"/>
    </location>
</feature>
<dbReference type="InterPro" id="IPR027470">
    <property type="entry name" value="Cation_efflux_CTD"/>
</dbReference>
<organism evidence="10 11">
    <name type="scientific">Stylosanthes scabra</name>
    <dbReference type="NCBI Taxonomy" id="79078"/>
    <lineage>
        <taxon>Eukaryota</taxon>
        <taxon>Viridiplantae</taxon>
        <taxon>Streptophyta</taxon>
        <taxon>Embryophyta</taxon>
        <taxon>Tracheophyta</taxon>
        <taxon>Spermatophyta</taxon>
        <taxon>Magnoliopsida</taxon>
        <taxon>eudicotyledons</taxon>
        <taxon>Gunneridae</taxon>
        <taxon>Pentapetalae</taxon>
        <taxon>rosids</taxon>
        <taxon>fabids</taxon>
        <taxon>Fabales</taxon>
        <taxon>Fabaceae</taxon>
        <taxon>Papilionoideae</taxon>
        <taxon>50 kb inversion clade</taxon>
        <taxon>dalbergioids sensu lato</taxon>
        <taxon>Dalbergieae</taxon>
        <taxon>Pterocarpus clade</taxon>
        <taxon>Stylosanthes</taxon>
    </lineage>
</organism>
<dbReference type="InterPro" id="IPR027469">
    <property type="entry name" value="Cation_efflux_TMD_sf"/>
</dbReference>
<evidence type="ECO:0000256" key="4">
    <source>
        <dbReference type="ARBA" id="ARBA00022989"/>
    </source>
</evidence>
<feature type="transmembrane region" description="Helical" evidence="7">
    <location>
        <begin position="150"/>
        <end position="174"/>
    </location>
</feature>
<evidence type="ECO:0000256" key="2">
    <source>
        <dbReference type="ARBA" id="ARBA00022448"/>
    </source>
</evidence>
<accession>A0ABU6UBU7</accession>
<dbReference type="Pfam" id="PF01545">
    <property type="entry name" value="Cation_efflux"/>
    <property type="match status" value="1"/>
</dbReference>
<reference evidence="10 11" key="1">
    <citation type="journal article" date="2023" name="Plants (Basel)">
        <title>Bridging the Gap: Combining Genomics and Transcriptomics Approaches to Understand Stylosanthes scabra, an Orphan Legume from the Brazilian Caatinga.</title>
        <authorList>
            <person name="Ferreira-Neto J.R.C."/>
            <person name="da Silva M.D."/>
            <person name="Binneck E."/>
            <person name="de Melo N.F."/>
            <person name="da Silva R.H."/>
            <person name="de Melo A.L.T.M."/>
            <person name="Pandolfi V."/>
            <person name="Bustamante F.O."/>
            <person name="Brasileiro-Vidal A.C."/>
            <person name="Benko-Iseppon A.M."/>
        </authorList>
    </citation>
    <scope>NUCLEOTIDE SEQUENCE [LARGE SCALE GENOMIC DNA]</scope>
    <source>
        <tissue evidence="10">Leaves</tissue>
    </source>
</reference>
<dbReference type="InterPro" id="IPR036837">
    <property type="entry name" value="Cation_efflux_CTD_sf"/>
</dbReference>
<dbReference type="Gene3D" id="1.20.1510.10">
    <property type="entry name" value="Cation efflux protein transmembrane domain"/>
    <property type="match status" value="1"/>
</dbReference>
<evidence type="ECO:0000313" key="11">
    <source>
        <dbReference type="Proteomes" id="UP001341840"/>
    </source>
</evidence>
<keyword evidence="4 7" id="KW-1133">Transmembrane helix</keyword>
<sequence>MASPSPSPSSPSGIAESDGGRGGRTERLLDSQEDEGNASWRLNVKEFTLKNNHENNRNGGNSNRAHRTLTFLRRPKKQRKVAEYYKKQERLLEGFNEMDTMAETGFFPGSLTEDEMKQLAKGERMAVTVSNACNLVLFGAKVFASFESRSLAVIASTMDSLLDLLSGFILWFTAHAMKTPNRFHYPIGKKRMQPVGIIVFASVMATLGLQILIESARELINKTKPETDPKKLNWMIGIMASVTVVKFILMIYCRRFKNEIVRAYAQDHFFDVITNSVGLAAAVLAVKFYWWLDPTGAIIIALYTINTWTRTVYENVRSLIGRTAPPDFLAKLTYLIWNHHEQVKHIDTVRAYTFGAHYFVEVDIVLPEDMLLNQAHNIGETLQEKLEQLPEVERAFVHIDFEFTHRPEHKTMV</sequence>
<gene>
    <name evidence="10" type="primary">MTP9_1</name>
    <name evidence="10" type="ORF">PIB30_024589</name>
</gene>
<keyword evidence="2" id="KW-0813">Transport</keyword>
<evidence type="ECO:0000256" key="7">
    <source>
        <dbReference type="SAM" id="Phobius"/>
    </source>
</evidence>
<keyword evidence="3 7" id="KW-0812">Transmembrane</keyword>
<keyword evidence="5 7" id="KW-0472">Membrane</keyword>
<dbReference type="SUPFAM" id="SSF160240">
    <property type="entry name" value="Cation efflux protein cytoplasmic domain-like"/>
    <property type="match status" value="1"/>
</dbReference>
<comment type="caution">
    <text evidence="10">The sequence shown here is derived from an EMBL/GenBank/DDBJ whole genome shotgun (WGS) entry which is preliminary data.</text>
</comment>
<dbReference type="SUPFAM" id="SSF161111">
    <property type="entry name" value="Cation efflux protein transmembrane domain-like"/>
    <property type="match status" value="1"/>
</dbReference>
<dbReference type="NCBIfam" id="TIGR01297">
    <property type="entry name" value="CDF"/>
    <property type="match status" value="1"/>
</dbReference>